<gene>
    <name evidence="2" type="ORF">ABC651_17040</name>
</gene>
<sequence>MVAQSGLAIVGNLLNLTNLASRLNAYRLPDISRNPVCSNADVAKSYIGLLCQGESDYDNIETFREDAFFALALDIQRVPSSPTLRQRLDQAALTEKWKAILHEESLNLIRNTNAEISPVYAKDKPYIPVDLDVSPFDNSKTKKEGVERTYKGCDGYAPMFGYIGQEGYCLHVEMRKGNNHCQKGTPNFIKETIQSARRLTDQPLLFRLDSGNDSRDNLII</sequence>
<accession>A0ABV3NNM3</accession>
<protein>
    <submittedName>
        <fullName evidence="2">Transposase</fullName>
    </submittedName>
</protein>
<feature type="non-terminal residue" evidence="2">
    <location>
        <position position="220"/>
    </location>
</feature>
<reference evidence="2 3" key="1">
    <citation type="submission" date="2024-04" db="EMBL/GenBank/DDBJ databases">
        <title>Bacterial genomes from commercial probiotics.</title>
        <authorList>
            <person name="Brady R."/>
            <person name="Call G.B."/>
            <person name="Chaston J.M."/>
        </authorList>
    </citation>
    <scope>NUCLEOTIDE SEQUENCE [LARGE SCALE GENOMIC DNA]</scope>
    <source>
        <strain evidence="3">gbc_m</strain>
    </source>
</reference>
<evidence type="ECO:0000259" key="1">
    <source>
        <dbReference type="Pfam" id="PF13701"/>
    </source>
</evidence>
<dbReference type="RefSeq" id="WP_367387809.1">
    <property type="nucleotide sequence ID" value="NZ_JBDGII010000128.1"/>
</dbReference>
<proteinExistence type="predicted"/>
<dbReference type="Pfam" id="PF13701">
    <property type="entry name" value="DDE_Tnp_1_4"/>
    <property type="match status" value="1"/>
</dbReference>
<feature type="domain" description="Transposase DDE" evidence="1">
    <location>
        <begin position="3"/>
        <end position="211"/>
    </location>
</feature>
<comment type="caution">
    <text evidence="2">The sequence shown here is derived from an EMBL/GenBank/DDBJ whole genome shotgun (WGS) entry which is preliminary data.</text>
</comment>
<dbReference type="InterPro" id="IPR025668">
    <property type="entry name" value="Tnp_DDE_dom"/>
</dbReference>
<name>A0ABV3NNM3_9BACI</name>
<keyword evidence="3" id="KW-1185">Reference proteome</keyword>
<evidence type="ECO:0000313" key="3">
    <source>
        <dbReference type="Proteomes" id="UP001555176"/>
    </source>
</evidence>
<dbReference type="Proteomes" id="UP001555176">
    <property type="component" value="Unassembled WGS sequence"/>
</dbReference>
<dbReference type="EMBL" id="JBDGII010000128">
    <property type="protein sequence ID" value="MEW7080648.1"/>
    <property type="molecule type" value="Genomic_DNA"/>
</dbReference>
<organism evidence="2 3">
    <name type="scientific">Heyndrickxia faecalis</name>
    <dbReference type="NCBI Taxonomy" id="2824910"/>
    <lineage>
        <taxon>Bacteria</taxon>
        <taxon>Bacillati</taxon>
        <taxon>Bacillota</taxon>
        <taxon>Bacilli</taxon>
        <taxon>Bacillales</taxon>
        <taxon>Bacillaceae</taxon>
        <taxon>Heyndrickxia</taxon>
    </lineage>
</organism>
<evidence type="ECO:0000313" key="2">
    <source>
        <dbReference type="EMBL" id="MEW7080648.1"/>
    </source>
</evidence>